<dbReference type="AlphaFoldDB" id="A0A7S6ZSK0"/>
<feature type="chain" id="PRO_5032683027" evidence="2">
    <location>
        <begin position="22"/>
        <end position="162"/>
    </location>
</feature>
<name>A0A7S6ZSK0_9GAMM</name>
<dbReference type="EMBL" id="CP063656">
    <property type="protein sequence ID" value="QOW19514.1"/>
    <property type="molecule type" value="Genomic_DNA"/>
</dbReference>
<keyword evidence="2" id="KW-0732">Signal</keyword>
<dbReference type="RefSeq" id="WP_193985129.1">
    <property type="nucleotide sequence ID" value="NZ_CP063656.1"/>
</dbReference>
<feature type="signal peptide" evidence="2">
    <location>
        <begin position="1"/>
        <end position="21"/>
    </location>
</feature>
<keyword evidence="4" id="KW-1185">Reference proteome</keyword>
<feature type="region of interest" description="Disordered" evidence="1">
    <location>
        <begin position="27"/>
        <end position="55"/>
    </location>
</feature>
<feature type="compositionally biased region" description="Pro residues" evidence="1">
    <location>
        <begin position="34"/>
        <end position="52"/>
    </location>
</feature>
<gene>
    <name evidence="3" type="ORF">INQ41_13055</name>
</gene>
<dbReference type="KEGG" id="lcic:INQ41_13055"/>
<sequence>MTAPTLRYAVATALMASLALAGCKKDKPVDTAATPPPMSTPAPSQPATPPPMSSAVSITSVTLGKAAGADKRIESATTDFASTDPIVVSVATNGSSGSTTIHTRLMYQDGQVAGEESQSIATDGMETTNFTFNNANGWPAGNYTAEVSVDNAAPRTTTFTVK</sequence>
<evidence type="ECO:0000313" key="3">
    <source>
        <dbReference type="EMBL" id="QOW19514.1"/>
    </source>
</evidence>
<dbReference type="Proteomes" id="UP000594059">
    <property type="component" value="Chromosome"/>
</dbReference>
<evidence type="ECO:0000256" key="2">
    <source>
        <dbReference type="SAM" id="SignalP"/>
    </source>
</evidence>
<organism evidence="3 4">
    <name type="scientific">Novilysobacter ciconiae</name>
    <dbReference type="NCBI Taxonomy" id="2781022"/>
    <lineage>
        <taxon>Bacteria</taxon>
        <taxon>Pseudomonadati</taxon>
        <taxon>Pseudomonadota</taxon>
        <taxon>Gammaproteobacteria</taxon>
        <taxon>Lysobacterales</taxon>
        <taxon>Lysobacteraceae</taxon>
        <taxon>Novilysobacter</taxon>
    </lineage>
</organism>
<evidence type="ECO:0000256" key="1">
    <source>
        <dbReference type="SAM" id="MobiDB-lite"/>
    </source>
</evidence>
<proteinExistence type="predicted"/>
<dbReference type="PROSITE" id="PS51257">
    <property type="entry name" value="PROKAR_LIPOPROTEIN"/>
    <property type="match status" value="1"/>
</dbReference>
<evidence type="ECO:0000313" key="4">
    <source>
        <dbReference type="Proteomes" id="UP000594059"/>
    </source>
</evidence>
<accession>A0A7S6ZSK0</accession>
<reference evidence="3 4" key="1">
    <citation type="submission" date="2020-10" db="EMBL/GenBank/DDBJ databases">
        <title>complete genome sequencing of Lysobacter sp. H21R20.</title>
        <authorList>
            <person name="Bae J.-W."/>
            <person name="Lee S.-Y."/>
        </authorList>
    </citation>
    <scope>NUCLEOTIDE SEQUENCE [LARGE SCALE GENOMIC DNA]</scope>
    <source>
        <strain evidence="3 4">H21R20</strain>
    </source>
</reference>
<protein>
    <submittedName>
        <fullName evidence="3">Uncharacterized protein</fullName>
    </submittedName>
</protein>